<dbReference type="PANTHER" id="PTHR30502:SF0">
    <property type="entry name" value="PHOSPHOENOLPYRUVATE CARBOXYLASE FAMILY PROTEIN"/>
    <property type="match status" value="1"/>
</dbReference>
<reference evidence="6 7" key="3">
    <citation type="submission" date="2020-08" db="EMBL/GenBank/DDBJ databases">
        <title>Genomic Encyclopedia of Type Strains, Phase IV (KMG-IV): sequencing the most valuable type-strain genomes for metagenomic binning, comparative biology and taxonomic classification.</title>
        <authorList>
            <person name="Goeker M."/>
        </authorList>
    </citation>
    <scope>NUCLEOTIDE SEQUENCE [LARGE SCALE GENOMIC DNA]</scope>
    <source>
        <strain evidence="6 7">DSM 27521</strain>
    </source>
</reference>
<dbReference type="FunFam" id="3.20.20.60:FF:000004">
    <property type="entry name" value="5-keto-4-deoxy-D-glucarate aldolase"/>
    <property type="match status" value="1"/>
</dbReference>
<evidence type="ECO:0000256" key="3">
    <source>
        <dbReference type="ARBA" id="ARBA00023239"/>
    </source>
</evidence>
<protein>
    <submittedName>
        <fullName evidence="5">2,4-dihydroxyhept-2-ene-1,7-dioic acid aldolase</fullName>
    </submittedName>
    <submittedName>
        <fullName evidence="6">4-hydroxy-2-oxoheptanedioate aldolase</fullName>
        <ecNumber evidence="6">4.1.2.52</ecNumber>
    </submittedName>
</protein>
<dbReference type="GO" id="GO:0005737">
    <property type="term" value="C:cytoplasm"/>
    <property type="evidence" value="ECO:0007669"/>
    <property type="project" value="UniProtKB-ARBA"/>
</dbReference>
<name>A0A7W8NPG0_9DEIO</name>
<feature type="domain" description="HpcH/HpaI aldolase/citrate lyase" evidence="4">
    <location>
        <begin position="18"/>
        <end position="245"/>
    </location>
</feature>
<comment type="similarity">
    <text evidence="1">Belongs to the HpcH/HpaI aldolase family.</text>
</comment>
<evidence type="ECO:0000313" key="8">
    <source>
        <dbReference type="Proteomes" id="UP000619376"/>
    </source>
</evidence>
<dbReference type="Proteomes" id="UP000619376">
    <property type="component" value="Unassembled WGS sequence"/>
</dbReference>
<evidence type="ECO:0000256" key="2">
    <source>
        <dbReference type="ARBA" id="ARBA00022723"/>
    </source>
</evidence>
<proteinExistence type="inferred from homology"/>
<dbReference type="GO" id="GO:0046872">
    <property type="term" value="F:metal ion binding"/>
    <property type="evidence" value="ECO:0007669"/>
    <property type="project" value="UniProtKB-KW"/>
</dbReference>
<reference evidence="5" key="1">
    <citation type="journal article" date="2014" name="Int. J. Syst. Evol. Microbiol.">
        <title>Complete genome of a new Firmicutes species belonging to the dominant human colonic microbiota ('Ruminococcus bicirculans') reveals two chromosomes and a selective capacity to utilize plant glucans.</title>
        <authorList>
            <consortium name="NISC Comparative Sequencing Program"/>
            <person name="Wegmann U."/>
            <person name="Louis P."/>
            <person name="Goesmann A."/>
            <person name="Henrissat B."/>
            <person name="Duncan S.H."/>
            <person name="Flint H.J."/>
        </authorList>
    </citation>
    <scope>NUCLEOTIDE SEQUENCE</scope>
    <source>
        <strain evidence="5">CGMCC 1.18437</strain>
    </source>
</reference>
<accession>A0A7W8NPG0</accession>
<dbReference type="InterPro" id="IPR040442">
    <property type="entry name" value="Pyrv_kinase-like_dom_sf"/>
</dbReference>
<dbReference type="Proteomes" id="UP000539473">
    <property type="component" value="Unassembled WGS sequence"/>
</dbReference>
<dbReference type="SUPFAM" id="SSF51621">
    <property type="entry name" value="Phosphoenolpyruvate/pyruvate domain"/>
    <property type="match status" value="1"/>
</dbReference>
<dbReference type="InterPro" id="IPR005000">
    <property type="entry name" value="Aldolase/citrate-lyase_domain"/>
</dbReference>
<dbReference type="Pfam" id="PF03328">
    <property type="entry name" value="HpcH_HpaI"/>
    <property type="match status" value="1"/>
</dbReference>
<keyword evidence="2" id="KW-0479">Metal-binding</keyword>
<dbReference type="Gene3D" id="3.20.20.60">
    <property type="entry name" value="Phosphoenolpyruvate-binding domains"/>
    <property type="match status" value="1"/>
</dbReference>
<evidence type="ECO:0000313" key="6">
    <source>
        <dbReference type="EMBL" id="MBB5377944.1"/>
    </source>
</evidence>
<reference evidence="5" key="4">
    <citation type="submission" date="2024-05" db="EMBL/GenBank/DDBJ databases">
        <authorList>
            <person name="Sun Q."/>
            <person name="Zhou Y."/>
        </authorList>
    </citation>
    <scope>NUCLEOTIDE SEQUENCE</scope>
    <source>
        <strain evidence="5">CGMCC 1.18437</strain>
    </source>
</reference>
<dbReference type="EMBL" id="JACHFK010000009">
    <property type="protein sequence ID" value="MBB5377944.1"/>
    <property type="molecule type" value="Genomic_DNA"/>
</dbReference>
<keyword evidence="8" id="KW-1185">Reference proteome</keyword>
<gene>
    <name evidence="5" type="ORF">GCM10017781_33910</name>
    <name evidence="6" type="ORF">HNQ07_003444</name>
</gene>
<evidence type="ECO:0000313" key="7">
    <source>
        <dbReference type="Proteomes" id="UP000539473"/>
    </source>
</evidence>
<dbReference type="GO" id="GO:0016832">
    <property type="term" value="F:aldehyde-lyase activity"/>
    <property type="evidence" value="ECO:0007669"/>
    <property type="project" value="TreeGrafter"/>
</dbReference>
<keyword evidence="3 6" id="KW-0456">Lyase</keyword>
<evidence type="ECO:0000256" key="1">
    <source>
        <dbReference type="ARBA" id="ARBA00005568"/>
    </source>
</evidence>
<evidence type="ECO:0000259" key="4">
    <source>
        <dbReference type="Pfam" id="PF03328"/>
    </source>
</evidence>
<dbReference type="InterPro" id="IPR015813">
    <property type="entry name" value="Pyrv/PenolPyrv_kinase-like_dom"/>
</dbReference>
<dbReference type="GO" id="GO:0010124">
    <property type="term" value="P:phenylacetate catabolic process"/>
    <property type="evidence" value="ECO:0007669"/>
    <property type="project" value="InterPro"/>
</dbReference>
<reference evidence="8" key="2">
    <citation type="journal article" date="2019" name="Int. J. Syst. Evol. Microbiol.">
        <title>The Global Catalogue of Microorganisms (GCM) 10K type strain sequencing project: providing services to taxonomists for standard genome sequencing and annotation.</title>
        <authorList>
            <consortium name="The Broad Institute Genomics Platform"/>
            <consortium name="The Broad Institute Genome Sequencing Center for Infectious Disease"/>
            <person name="Wu L."/>
            <person name="Ma J."/>
        </authorList>
    </citation>
    <scope>NUCLEOTIDE SEQUENCE [LARGE SCALE GENOMIC DNA]</scope>
    <source>
        <strain evidence="8">CGMCC 1.18437</strain>
    </source>
</reference>
<dbReference type="EC" id="4.1.2.52" evidence="6"/>
<dbReference type="InterPro" id="IPR050251">
    <property type="entry name" value="HpcH-HpaI_aldolase"/>
</dbReference>
<dbReference type="AlphaFoldDB" id="A0A7W8NPG0"/>
<sequence>MTDLSNPLKRALAAGERQIGLWAALAHPHAAEVVAGAGFDWLLIDGEHAPNDVRSTLAQLQALAAYPVTPVVRPPIGDTHLIKQYLDLGVQSLLIPMVESAEQARALVAATRYPPRGVRGVGSAIARASRWNAVPDYLARADAEICLVVQIESAAGLAALDEIAAVEGVDGVFIGPADLSASLGHLGHPEHPDVVDAIADAIRRIVASGKAAGILHSDTAQAQAYLDAGCTFVAVGVDVSLLAHATRRLAAQFGRGEAAGSGGGVY</sequence>
<dbReference type="InterPro" id="IPR012689">
    <property type="entry name" value="HpaI"/>
</dbReference>
<dbReference type="NCBIfam" id="TIGR02311">
    <property type="entry name" value="HpaI"/>
    <property type="match status" value="1"/>
</dbReference>
<dbReference type="PANTHER" id="PTHR30502">
    <property type="entry name" value="2-KETO-3-DEOXY-L-RHAMNONATE ALDOLASE"/>
    <property type="match status" value="1"/>
</dbReference>
<evidence type="ECO:0000313" key="5">
    <source>
        <dbReference type="EMBL" id="GHF54948.1"/>
    </source>
</evidence>
<dbReference type="EMBL" id="BNAJ01000010">
    <property type="protein sequence ID" value="GHF54948.1"/>
    <property type="molecule type" value="Genomic_DNA"/>
</dbReference>
<organism evidence="6 7">
    <name type="scientific">Deinococcus metalli</name>
    <dbReference type="NCBI Taxonomy" id="1141878"/>
    <lineage>
        <taxon>Bacteria</taxon>
        <taxon>Thermotogati</taxon>
        <taxon>Deinococcota</taxon>
        <taxon>Deinococci</taxon>
        <taxon>Deinococcales</taxon>
        <taxon>Deinococcaceae</taxon>
        <taxon>Deinococcus</taxon>
    </lineage>
</organism>
<comment type="caution">
    <text evidence="6">The sequence shown here is derived from an EMBL/GenBank/DDBJ whole genome shotgun (WGS) entry which is preliminary data.</text>
</comment>
<dbReference type="RefSeq" id="WP_184113939.1">
    <property type="nucleotide sequence ID" value="NZ_BNAJ01000010.1"/>
</dbReference>